<dbReference type="SMART" id="SM00342">
    <property type="entry name" value="HTH_ARAC"/>
    <property type="match status" value="1"/>
</dbReference>
<evidence type="ECO:0000259" key="4">
    <source>
        <dbReference type="PROSITE" id="PS01124"/>
    </source>
</evidence>
<dbReference type="PROSITE" id="PS00041">
    <property type="entry name" value="HTH_ARAC_FAMILY_1"/>
    <property type="match status" value="1"/>
</dbReference>
<dbReference type="InterPro" id="IPR009057">
    <property type="entry name" value="Homeodomain-like_sf"/>
</dbReference>
<dbReference type="InterPro" id="IPR018060">
    <property type="entry name" value="HTH_AraC"/>
</dbReference>
<sequence length="268" mass="31492">MMNQSARGLTIYYCGHEQCSPGHFFGPAVRKHYLLHVVLKGKGIYRTSDREYRIAKGEAFLIKPQEVTYYRADSREPWEYAWVAFSGTEADRLVSEYRRDEEGYFFCFEGGNRWREIILALVDSFCGTAHNLDEMRGYLYLLFSRFQGNAPQSDCYEKSYLEQAETYIRHNYSYPIQIADVARFIGIDRTYLYRIFMRHKGVSPKHYLTEYRVLEAKRLLEETRLSITETALSCGFHDASVFCRCFQKTEGESPLRYRKGIRETNSGM</sequence>
<comment type="caution">
    <text evidence="5">The sequence shown here is derived from an EMBL/GenBank/DDBJ whole genome shotgun (WGS) entry which is preliminary data.</text>
</comment>
<dbReference type="PROSITE" id="PS01124">
    <property type="entry name" value="HTH_ARAC_FAMILY_2"/>
    <property type="match status" value="1"/>
</dbReference>
<keyword evidence="6" id="KW-1185">Reference proteome</keyword>
<protein>
    <submittedName>
        <fullName evidence="5">AraC family transcriptional regulator</fullName>
    </submittedName>
</protein>
<dbReference type="RefSeq" id="WP_318064077.1">
    <property type="nucleotide sequence ID" value="NZ_JAWONS010000133.1"/>
</dbReference>
<name>A0ABU4GJN5_9CLOT</name>
<keyword evidence="3" id="KW-0804">Transcription</keyword>
<keyword evidence="1" id="KW-0805">Transcription regulation</keyword>
<reference evidence="5 6" key="1">
    <citation type="submission" date="2023-10" db="EMBL/GenBank/DDBJ databases">
        <title>A novel Glycoside Hydrolase 43-Like Enzyme from Clostrdium boliviensis is an Endo-xylanase, and a Candidate for Xylooligosaccharides Production from Different Xylan Substrates.</title>
        <authorList>
            <person name="Alvarez M.T."/>
            <person name="Rocabado-Villegas L.R."/>
            <person name="Salas-Veizaga D.M."/>
            <person name="Linares-Pasten J.A."/>
            <person name="Gudmundsdottir E.E."/>
            <person name="Hreggvidsson G.O."/>
            <person name="Adlercreutz P."/>
            <person name="Nordberg Karlsson E."/>
        </authorList>
    </citation>
    <scope>NUCLEOTIDE SEQUENCE [LARGE SCALE GENOMIC DNA]</scope>
    <source>
        <strain evidence="5 6">E-1</strain>
    </source>
</reference>
<dbReference type="PANTHER" id="PTHR43280">
    <property type="entry name" value="ARAC-FAMILY TRANSCRIPTIONAL REGULATOR"/>
    <property type="match status" value="1"/>
</dbReference>
<evidence type="ECO:0000256" key="3">
    <source>
        <dbReference type="ARBA" id="ARBA00023163"/>
    </source>
</evidence>
<dbReference type="Gene3D" id="2.60.120.280">
    <property type="entry name" value="Regulatory protein AraC"/>
    <property type="match status" value="1"/>
</dbReference>
<evidence type="ECO:0000313" key="6">
    <source>
        <dbReference type="Proteomes" id="UP001276854"/>
    </source>
</evidence>
<dbReference type="Proteomes" id="UP001276854">
    <property type="component" value="Unassembled WGS sequence"/>
</dbReference>
<dbReference type="InterPro" id="IPR018062">
    <property type="entry name" value="HTH_AraC-typ_CS"/>
</dbReference>
<organism evidence="5 6">
    <name type="scientific">Clostridium boliviensis</name>
    <dbReference type="NCBI Taxonomy" id="318465"/>
    <lineage>
        <taxon>Bacteria</taxon>
        <taxon>Bacillati</taxon>
        <taxon>Bacillota</taxon>
        <taxon>Clostridia</taxon>
        <taxon>Eubacteriales</taxon>
        <taxon>Clostridiaceae</taxon>
        <taxon>Clostridium</taxon>
    </lineage>
</organism>
<evidence type="ECO:0000256" key="2">
    <source>
        <dbReference type="ARBA" id="ARBA00023125"/>
    </source>
</evidence>
<dbReference type="Pfam" id="PF02311">
    <property type="entry name" value="AraC_binding"/>
    <property type="match status" value="1"/>
</dbReference>
<dbReference type="Pfam" id="PF12833">
    <property type="entry name" value="HTH_18"/>
    <property type="match status" value="1"/>
</dbReference>
<dbReference type="EMBL" id="JAWONS010000133">
    <property type="protein sequence ID" value="MDW2797831.1"/>
    <property type="molecule type" value="Genomic_DNA"/>
</dbReference>
<dbReference type="InterPro" id="IPR037923">
    <property type="entry name" value="HTH-like"/>
</dbReference>
<dbReference type="InterPro" id="IPR003313">
    <property type="entry name" value="AraC-bd"/>
</dbReference>
<dbReference type="Gene3D" id="1.10.10.60">
    <property type="entry name" value="Homeodomain-like"/>
    <property type="match status" value="2"/>
</dbReference>
<gene>
    <name evidence="5" type="ORF">RZO55_09630</name>
</gene>
<dbReference type="PANTHER" id="PTHR43280:SF2">
    <property type="entry name" value="HTH-TYPE TRANSCRIPTIONAL REGULATOR EXSA"/>
    <property type="match status" value="1"/>
</dbReference>
<dbReference type="SUPFAM" id="SSF51215">
    <property type="entry name" value="Regulatory protein AraC"/>
    <property type="match status" value="1"/>
</dbReference>
<dbReference type="CDD" id="cd06986">
    <property type="entry name" value="cupin_MmsR-like_N"/>
    <property type="match status" value="1"/>
</dbReference>
<dbReference type="SUPFAM" id="SSF46689">
    <property type="entry name" value="Homeodomain-like"/>
    <property type="match status" value="2"/>
</dbReference>
<proteinExistence type="predicted"/>
<accession>A0ABU4GJN5</accession>
<keyword evidence="2" id="KW-0238">DNA-binding</keyword>
<evidence type="ECO:0000313" key="5">
    <source>
        <dbReference type="EMBL" id="MDW2797831.1"/>
    </source>
</evidence>
<evidence type="ECO:0000256" key="1">
    <source>
        <dbReference type="ARBA" id="ARBA00023015"/>
    </source>
</evidence>
<feature type="domain" description="HTH araC/xylS-type" evidence="4">
    <location>
        <begin position="162"/>
        <end position="260"/>
    </location>
</feature>